<organism evidence="1">
    <name type="scientific">hydrocarbon metagenome</name>
    <dbReference type="NCBI Taxonomy" id="938273"/>
    <lineage>
        <taxon>unclassified sequences</taxon>
        <taxon>metagenomes</taxon>
        <taxon>ecological metagenomes</taxon>
    </lineage>
</organism>
<gene>
    <name evidence="1" type="ORF">ASZ90_006022</name>
</gene>
<reference evidence="1" key="1">
    <citation type="journal article" date="2015" name="Proc. Natl. Acad. Sci. U.S.A.">
        <title>Networks of energetic and metabolic interactions define dynamics in microbial communities.</title>
        <authorList>
            <person name="Embree M."/>
            <person name="Liu J.K."/>
            <person name="Al-Bassam M.M."/>
            <person name="Zengler K."/>
        </authorList>
    </citation>
    <scope>NUCLEOTIDE SEQUENCE</scope>
</reference>
<keyword evidence="1" id="KW-0808">Transferase</keyword>
<name>A0A0W8FTF2_9ZZZZ</name>
<dbReference type="InterPro" id="IPR011004">
    <property type="entry name" value="Trimer_LpxA-like_sf"/>
</dbReference>
<dbReference type="AlphaFoldDB" id="A0A0W8FTF2"/>
<dbReference type="EMBL" id="LNQE01000858">
    <property type="protein sequence ID" value="KUG24173.1"/>
    <property type="molecule type" value="Genomic_DNA"/>
</dbReference>
<dbReference type="PANTHER" id="PTHR43300">
    <property type="entry name" value="ACETYLTRANSFERASE"/>
    <property type="match status" value="1"/>
</dbReference>
<dbReference type="Gene3D" id="2.160.10.10">
    <property type="entry name" value="Hexapeptide repeat proteins"/>
    <property type="match status" value="1"/>
</dbReference>
<accession>A0A0W8FTF2</accession>
<protein>
    <submittedName>
        <fullName evidence="1">Acetyltransferase (Isoleucine patch superfamily)</fullName>
    </submittedName>
</protein>
<dbReference type="SUPFAM" id="SSF51161">
    <property type="entry name" value="Trimeric LpxA-like enzymes"/>
    <property type="match status" value="1"/>
</dbReference>
<sequence length="216" mass="23224">MMKNLIILGDGFFARELLEWVTEVGLSSDTSLKGYLSTSGVADSAVSLDLPCLGEAGNYFPQKHDVFLCALLDPREKLASCEMIKKKGGIFQSFLHPTVRQTSRRNRIGEGCILSPRTELTSDVLFHDFVTVCSFTGFGHDVKIGSWSTISTHCDITGCAEIGSGVLLHPHVVVLPSRKVGDFACVGAGSVVARDVPPGTCVWGVPAKKVDPELLT</sequence>
<evidence type="ECO:0000313" key="1">
    <source>
        <dbReference type="EMBL" id="KUG24173.1"/>
    </source>
</evidence>
<comment type="caution">
    <text evidence="1">The sequence shown here is derived from an EMBL/GenBank/DDBJ whole genome shotgun (WGS) entry which is preliminary data.</text>
</comment>
<dbReference type="GO" id="GO:0016740">
    <property type="term" value="F:transferase activity"/>
    <property type="evidence" value="ECO:0007669"/>
    <property type="project" value="UniProtKB-KW"/>
</dbReference>
<dbReference type="PANTHER" id="PTHR43300:SF7">
    <property type="entry name" value="UDP-N-ACETYLBACILLOSAMINE N-ACETYLTRANSFERASE"/>
    <property type="match status" value="1"/>
</dbReference>
<proteinExistence type="predicted"/>
<dbReference type="InterPro" id="IPR050179">
    <property type="entry name" value="Trans_hexapeptide_repeat"/>
</dbReference>